<dbReference type="AlphaFoldDB" id="A0A183ADH1"/>
<dbReference type="PANTHER" id="PTHR47510:SF3">
    <property type="entry name" value="ENDO_EXONUCLEASE_PHOSPHATASE DOMAIN-CONTAINING PROTEIN"/>
    <property type="match status" value="1"/>
</dbReference>
<name>A0A183ADH1_9TREM</name>
<keyword evidence="2" id="KW-1185">Reference proteome</keyword>
<dbReference type="OrthoDB" id="6243574at2759"/>
<protein>
    <submittedName>
        <fullName evidence="3">Reverse transcriptase domain-containing protein</fullName>
    </submittedName>
</protein>
<dbReference type="WBParaSite" id="ECPE_0000501801-mRNA-1">
    <property type="protein sequence ID" value="ECPE_0000501801-mRNA-1"/>
    <property type="gene ID" value="ECPE_0000501801"/>
</dbReference>
<evidence type="ECO:0000313" key="3">
    <source>
        <dbReference type="WBParaSite" id="ECPE_0000501801-mRNA-1"/>
    </source>
</evidence>
<reference evidence="3" key="1">
    <citation type="submission" date="2016-06" db="UniProtKB">
        <authorList>
            <consortium name="WormBaseParasite"/>
        </authorList>
    </citation>
    <scope>IDENTIFICATION</scope>
</reference>
<reference evidence="1 2" key="2">
    <citation type="submission" date="2018-11" db="EMBL/GenBank/DDBJ databases">
        <authorList>
            <consortium name="Pathogen Informatics"/>
        </authorList>
    </citation>
    <scope>NUCLEOTIDE SEQUENCE [LARGE SCALE GENOMIC DNA]</scope>
    <source>
        <strain evidence="1 2">Egypt</strain>
    </source>
</reference>
<organism evidence="3">
    <name type="scientific">Echinostoma caproni</name>
    <dbReference type="NCBI Taxonomy" id="27848"/>
    <lineage>
        <taxon>Eukaryota</taxon>
        <taxon>Metazoa</taxon>
        <taxon>Spiralia</taxon>
        <taxon>Lophotrochozoa</taxon>
        <taxon>Platyhelminthes</taxon>
        <taxon>Trematoda</taxon>
        <taxon>Digenea</taxon>
        <taxon>Plagiorchiida</taxon>
        <taxon>Echinostomata</taxon>
        <taxon>Echinostomatoidea</taxon>
        <taxon>Echinostomatidae</taxon>
        <taxon>Echinostoma</taxon>
    </lineage>
</organism>
<evidence type="ECO:0000313" key="2">
    <source>
        <dbReference type="Proteomes" id="UP000272942"/>
    </source>
</evidence>
<evidence type="ECO:0000313" key="1">
    <source>
        <dbReference type="EMBL" id="VDP74277.1"/>
    </source>
</evidence>
<gene>
    <name evidence="1" type="ORF">ECPE_LOCUS5006</name>
</gene>
<dbReference type="EMBL" id="UZAN01041848">
    <property type="protein sequence ID" value="VDP74277.1"/>
    <property type="molecule type" value="Genomic_DNA"/>
</dbReference>
<sequence length="499" mass="57106">MSRTVERCHGDLQEPIKQRKLPPRSQCIIVVNLPKAEATTTKDRLNHDLQLLRLNMITLFDDDEVEPAASVRVKAAFRLGKPRKDNNPRLLQLVLRVESEAKEILQQTHKLKETPVWFLSDLDPHQRSKLKTALEELSERRAKGETDLCIRHRTHAMGPPWFDRELQACLRQRNKAWSRYYATGSGYEEYRCIRNNYTALKQCKRTRFEERLAVDSVQAPERVYAYLSRRIRATPGLPTLGTLAEKDEDKAEMLASHYASVYTPDSRTLAHPLDTDTQFAIRDVALVLRRLKIHQSPGPDGVHSLILRELADELAVLLCNLFNLSFGQGRLPRQWKDTVIVPPLKGLRQGAARPSSAKAVQPKCRCGPTEFVARLPHRPEILRPCWQIAICVVFRSKWGPQGSVLGPFVVYVNDLPGQLCSLSLMYVNDIKIWGTIEGAEDRNTPQEDFNNLVHWADTWALPVNTAKLTKAVVYCEGHKKRNRIQTRMFTVLFRNMADT</sequence>
<dbReference type="PANTHER" id="PTHR47510">
    <property type="entry name" value="REVERSE TRANSCRIPTASE DOMAIN-CONTAINING PROTEIN"/>
    <property type="match status" value="1"/>
</dbReference>
<accession>A0A183ADH1</accession>
<dbReference type="Proteomes" id="UP000272942">
    <property type="component" value="Unassembled WGS sequence"/>
</dbReference>
<proteinExistence type="predicted"/>